<evidence type="ECO:0000313" key="2">
    <source>
        <dbReference type="EMBL" id="APU15047.1"/>
    </source>
</evidence>
<gene>
    <name evidence="2" type="ORF">UA74_14955</name>
</gene>
<proteinExistence type="predicted"/>
<dbReference type="EMBL" id="CP016076">
    <property type="protein sequence ID" value="APU15047.1"/>
    <property type="molecule type" value="Genomic_DNA"/>
</dbReference>
<dbReference type="KEGG" id="acad:UA74_14955"/>
<organism evidence="2 3">
    <name type="scientific">Actinoalloteichus fjordicus</name>
    <dbReference type="NCBI Taxonomy" id="1612552"/>
    <lineage>
        <taxon>Bacteria</taxon>
        <taxon>Bacillati</taxon>
        <taxon>Actinomycetota</taxon>
        <taxon>Actinomycetes</taxon>
        <taxon>Pseudonocardiales</taxon>
        <taxon>Pseudonocardiaceae</taxon>
        <taxon>Actinoalloteichus</taxon>
    </lineage>
</organism>
<dbReference type="Proteomes" id="UP000185511">
    <property type="component" value="Chromosome"/>
</dbReference>
<protein>
    <submittedName>
        <fullName evidence="2">Uncharacterized protein</fullName>
    </submittedName>
</protein>
<keyword evidence="3" id="KW-1185">Reference proteome</keyword>
<reference evidence="3" key="1">
    <citation type="submission" date="2016-06" db="EMBL/GenBank/DDBJ databases">
        <title>Complete genome sequence of Actinoalloteichus fjordicus DSM 46855 (=ADI127-17), type strain of the new species Actinoalloteichus fjordicus.</title>
        <authorList>
            <person name="Ruckert C."/>
            <person name="Nouioui I."/>
            <person name="Willmese J."/>
            <person name="van Wezel G."/>
            <person name="Klenk H.-P."/>
            <person name="Kalinowski J."/>
            <person name="Zotchev S.B."/>
        </authorList>
    </citation>
    <scope>NUCLEOTIDE SEQUENCE [LARGE SCALE GENOMIC DNA]</scope>
    <source>
        <strain evidence="3">ADI127-7</strain>
    </source>
</reference>
<dbReference type="AlphaFoldDB" id="A0AAC9LE55"/>
<evidence type="ECO:0000313" key="3">
    <source>
        <dbReference type="Proteomes" id="UP000185511"/>
    </source>
</evidence>
<evidence type="ECO:0000256" key="1">
    <source>
        <dbReference type="SAM" id="MobiDB-lite"/>
    </source>
</evidence>
<accession>A0AAC9LE55</accession>
<feature type="region of interest" description="Disordered" evidence="1">
    <location>
        <begin position="194"/>
        <end position="229"/>
    </location>
</feature>
<sequence>MVGSANGHGPAAGGGPMNGEVQRSFTQDTLPKSGLWLDRHQVVGTRPAEGTLVVARCGRSMRVGPPPERVIAGIRLTASRPCWDCEEAAAGRRPGATNPARPVPPRSDRERLIRVKIGMAPESHRVAHVCLSLAPVAGLLRTRCGQWLSVSDVDVLASDHGAPCPSCLVTSLLSGPRPRAACVRYGRMAPAETRGFGWAGRRPTRARAGRGSRQPASVRGGRTLRLRRH</sequence>
<name>A0AAC9LE55_9PSEU</name>
<feature type="region of interest" description="Disordered" evidence="1">
    <location>
        <begin position="1"/>
        <end position="22"/>
    </location>
</feature>